<evidence type="ECO:0000256" key="1">
    <source>
        <dbReference type="ARBA" id="ARBA00022737"/>
    </source>
</evidence>
<evidence type="ECO:0000256" key="4">
    <source>
        <dbReference type="SAM" id="MobiDB-lite"/>
    </source>
</evidence>
<dbReference type="InterPro" id="IPR054573">
    <property type="entry name" value="PP2A/SF3B1-like_HEAT"/>
</dbReference>
<protein>
    <submittedName>
        <fullName evidence="8">Uncharacterized protein</fullName>
    </submittedName>
</protein>
<dbReference type="GO" id="GO:0019888">
    <property type="term" value="F:protein phosphatase regulator activity"/>
    <property type="evidence" value="ECO:0007669"/>
    <property type="project" value="TreeGrafter"/>
</dbReference>
<sequence>MDRAGFAEPPTRGSRKKISESAELHPVPRPRKTFACDVDPAVSAQRDVHGKPRENYHLRYRGPDETMIPSETAVTSAPSMPSSSSVLTAECRRVRQRVMCYDDDDSGVYVADSSRQLTETSSATGSNTSSITRVRHWAKLHHRHFDAVRNSTVDMDESEGIYELELLFPFVCDSGTVSSPISNIFLVPSCCSYDCGGSVSNSRHAQSPYVYAVNAGTRLTNGDFRRVIAASREPRSTPRRVSSPVVTVEAMQSVSTNNDGMSRQDLKQINLSERADSTKRHSDLARYGDEDVRGVENEKDQRRDVEEKRVKSMNNKNPGFATSGGNKRNAVSETNANADGYLAAIVRPRGNYIGRSIRNIPLRDLPDDQLLRVSRDRRNALYLSRHPPNFSCSTPIPRDELGRVETHLLPDDEDDDEELGDGVFEARDMEKAEARSLLQYQERRSSDSGSYKRVVGMPPREPFHESDTMRIGGGEKSGGGEVVPDVIISKAGDSERKGKPLSLGDGVGETLVAEKDKKPERVPDLETLDHLTCVELKRVGEEDESEELDYLRSIGVLHKESTSLRDKFLYKLTFRCPGDSTSDVSKPKLDELPDTSHKPLFYVTRKLKCLSTFALGTCTAGYRMRVLDRRGIPLLEVHKPCKFLPPGLRRIIPGGSEANIYLAKDGQCGKAQLQLLGRIKRRFGFGRMPSFTVVDEYGLAQAHIWKNNAGDGFKIKFVAIPPGIQRRGNLCSDTNEYELSTRILFTYPTEFRSKPLLLGAAIFLSHYHRIGQTAGGVVVQFSGIDAFRTMNCLQRVNHPCEIYYEEERENTAWDGIERCRKSCSTLSASCGLRHLIWAMDETTDPMLVLINELRQEDANDRVRTMKSISCFAVALGPERTRSELVPFFATSLYDDDEVMFTLAEEIPSFFDLIGGQDHVTCLLPVLENICGCEEEVVRNKAAQSLKILAAKHTHDQLQDEFVPLVLRLAASEDSSALRAAACNLIPVPYKSVTAEESRIELRKMMKQLCRDNCIPVRCEAAKQLGTFAQCLELSLVISDALYSLKILLKDDHEKVRIESMESFKVIASLLISSCVMSEAELLQYVSELAVDSSFGVRCRLSEILPSLITVVESQESVANLVSQFCVLMRDNCVEVRLAAASQVTECCEALPAASREDLMLNKFLPGIVLLAEDNSDHVTGALSNVILGMLTLLGKEFMANHMLPILRMQLLCETNSDVRLNIVSKIDVICEAVGTHHFQTTLLPIVIEMVKDTKWRIRAAIIDSTMLLADQLGADVFNERILNLCLMCLLDPVASVRERAAGILKQIILKFGPDWALANIVPKLTALGCSGIYREKMVFLTVVGEVAEACGANTTSAILVPLVLSLASDQVPNLRMVVAKTLKRIFPVVGEEVMLTMVNPSLQVLLSDLDRDVRFFASEAMEAIAGFAGGEFSFRRGSDEAEVFDAEPQAQSSRYSASEAQCLRTQNFPLMDERNINAKAINVGIISGIEVPDTGIIMRAVDIELRFIMADKVLAPSDVGEELWLETGGKGEYEQSSADFVVCENAWGSSGRRVTLASNIPARERRTIGTVVANAREMCKSPPSRFYPMTQTFEANRTGSSSSQRKPSSMSIKSSHNQSKVPGSEQDSTWDTKASVKTASVSPGSSTKPISGPSRFLMSKAEFPSLSESSSTTVTNKNPMTIFRNAAEAWGASASVKNVASTVLESPADSEENDEEGDGLKQLTPIRLRLSSYEGIMEAANWKKDGGEQENEDEDDDDVFYDCNSTSQTRVLSASQEELIVRSAFADFRGRKVSSTVNSIEQDFAEVSSRPNSVSQLPISNLTEDQTKLRSISDSSFFLGSFVNQKKSDNTKWKHAETVSRHLPAVKRDAESSDDGASFEASSDPLSKRHQQKLGFETPVQGTPFLRQRQYQNNGAFLPVSGLGVRSGPHYLPHPDSSVARLRNYVPPWTSQNNSSPDVLQRRSQEQMFQPHPASAVGFPSNGNGFYCDSRNPLMRFMPVPVRHNAMMFPCHHHVHPQHSQPFYPRSTSLQHTAMMRRKSFPTHDHHQVLPSLEFGGRHQSSSGCEMTTHNVPLYIMNQRNTYAESIRRSSEGPSQILNAISRCGSNSQNSVSLQTSVFMENASVKPAVPEQFQVDGKPRGREILKSNLGINPIPHLLPEIDYSRMGTSCLFFCFFMTFYQDERRMQIAIELYKRGWRYYIPEGTWFISLDEETPIRRTPGFKGTHETKNVAIFDPNNWLTFMFLNFRVDLTQIQDAPPGIYGLNDVPKESVKQGQDVDDRSAQKESPNSSEFTQKLRHFVSQMFFHHLDATVSDSDADFCLGLTTRIWFAFVVRGPESAISDLSNNRHCDKAEKLVQIRCINFRQIVHLRSRH</sequence>
<comment type="similarity">
    <text evidence="2">Belongs to the phosphatase 2A regulatory subunit A family.</text>
</comment>
<feature type="repeat" description="HEAT" evidence="3">
    <location>
        <begin position="1359"/>
        <end position="1397"/>
    </location>
</feature>
<feature type="region of interest" description="Disordered" evidence="4">
    <location>
        <begin position="438"/>
        <end position="482"/>
    </location>
</feature>
<feature type="compositionally biased region" description="Basic and acidic residues" evidence="4">
    <location>
        <begin position="273"/>
        <end position="310"/>
    </location>
</feature>
<dbReference type="EMBL" id="OA882355">
    <property type="protein sequence ID" value="CAD7274905.1"/>
    <property type="molecule type" value="Genomic_DNA"/>
</dbReference>
<evidence type="ECO:0000259" key="6">
    <source>
        <dbReference type="Pfam" id="PF22646"/>
    </source>
</evidence>
<keyword evidence="9" id="KW-1185">Reference proteome</keyword>
<evidence type="ECO:0000259" key="7">
    <source>
        <dbReference type="Pfam" id="PF22956"/>
    </source>
</evidence>
<feature type="repeat" description="HEAT" evidence="3">
    <location>
        <begin position="1242"/>
        <end position="1280"/>
    </location>
</feature>
<evidence type="ECO:0000256" key="2">
    <source>
        <dbReference type="ARBA" id="ARBA00038332"/>
    </source>
</evidence>
<dbReference type="OrthoDB" id="340346at2759"/>
<keyword evidence="1" id="KW-0677">Repeat</keyword>
<dbReference type="EMBL" id="CAJPEX010000318">
    <property type="protein sequence ID" value="CAG0915057.1"/>
    <property type="molecule type" value="Genomic_DNA"/>
</dbReference>
<feature type="domain" description="NOT2/NOT3/NOT5 C-terminal" evidence="5">
    <location>
        <begin position="2160"/>
        <end position="2250"/>
    </location>
</feature>
<dbReference type="InterPro" id="IPR011989">
    <property type="entry name" value="ARM-like"/>
</dbReference>
<dbReference type="Pfam" id="PF04153">
    <property type="entry name" value="NOT2_3_5_C"/>
    <property type="match status" value="1"/>
</dbReference>
<dbReference type="InterPro" id="IPR007282">
    <property type="entry name" value="NOT2/3/5_C"/>
</dbReference>
<feature type="region of interest" description="Disordered" evidence="4">
    <location>
        <begin position="1"/>
        <end position="32"/>
    </location>
</feature>
<feature type="non-terminal residue" evidence="8">
    <location>
        <position position="1"/>
    </location>
</feature>
<dbReference type="GO" id="GO:0000159">
    <property type="term" value="C:protein phosphatase type 2A complex"/>
    <property type="evidence" value="ECO:0007669"/>
    <property type="project" value="TreeGrafter"/>
</dbReference>
<accession>A0A7R9BI28</accession>
<dbReference type="InterPro" id="IPR021133">
    <property type="entry name" value="HEAT_type_2"/>
</dbReference>
<dbReference type="Gene3D" id="2.30.30.1020">
    <property type="entry name" value="CCR4-NOT complex subunit 2/3/5, C-terminal domain"/>
    <property type="match status" value="1"/>
</dbReference>
<dbReference type="InterPro" id="IPR038635">
    <property type="entry name" value="CCR4-NOT_su2/3/5_C_sf"/>
</dbReference>
<dbReference type="InterPro" id="IPR016024">
    <property type="entry name" value="ARM-type_fold"/>
</dbReference>
<dbReference type="GO" id="GO:0005829">
    <property type="term" value="C:cytosol"/>
    <property type="evidence" value="ECO:0007669"/>
    <property type="project" value="TreeGrafter"/>
</dbReference>
<feature type="compositionally biased region" description="Polar residues" evidence="4">
    <location>
        <begin position="1616"/>
        <end position="1649"/>
    </location>
</feature>
<dbReference type="GO" id="GO:2000036">
    <property type="term" value="P:regulation of stem cell population maintenance"/>
    <property type="evidence" value="ECO:0007669"/>
    <property type="project" value="UniProtKB-ARBA"/>
</dbReference>
<dbReference type="Pfam" id="PF22956">
    <property type="entry name" value="VPS15-like_hel"/>
    <property type="match status" value="1"/>
</dbReference>
<reference evidence="8" key="1">
    <citation type="submission" date="2020-11" db="EMBL/GenBank/DDBJ databases">
        <authorList>
            <person name="Tran Van P."/>
        </authorList>
    </citation>
    <scope>NUCLEOTIDE SEQUENCE</scope>
</reference>
<feature type="compositionally biased region" description="Low complexity" evidence="4">
    <location>
        <begin position="1600"/>
        <end position="1615"/>
    </location>
</feature>
<feature type="repeat" description="HEAT" evidence="3">
    <location>
        <begin position="1398"/>
        <end position="1436"/>
    </location>
</feature>
<evidence type="ECO:0000313" key="8">
    <source>
        <dbReference type="EMBL" id="CAD7274905.1"/>
    </source>
</evidence>
<dbReference type="Proteomes" id="UP000678499">
    <property type="component" value="Unassembled WGS sequence"/>
</dbReference>
<evidence type="ECO:0000313" key="9">
    <source>
        <dbReference type="Proteomes" id="UP000678499"/>
    </source>
</evidence>
<organism evidence="8">
    <name type="scientific">Notodromas monacha</name>
    <dbReference type="NCBI Taxonomy" id="399045"/>
    <lineage>
        <taxon>Eukaryota</taxon>
        <taxon>Metazoa</taxon>
        <taxon>Ecdysozoa</taxon>
        <taxon>Arthropoda</taxon>
        <taxon>Crustacea</taxon>
        <taxon>Oligostraca</taxon>
        <taxon>Ostracoda</taxon>
        <taxon>Podocopa</taxon>
        <taxon>Podocopida</taxon>
        <taxon>Cypridocopina</taxon>
        <taxon>Cypridoidea</taxon>
        <taxon>Cyprididae</taxon>
        <taxon>Notodromas</taxon>
    </lineage>
</organism>
<dbReference type="Pfam" id="PF22646">
    <property type="entry name" value="PPP2R1A-like_HEAT"/>
    <property type="match status" value="1"/>
</dbReference>
<dbReference type="InterPro" id="IPR051023">
    <property type="entry name" value="PP2A_Regulatory_Subunit_A"/>
</dbReference>
<dbReference type="GO" id="GO:0006355">
    <property type="term" value="P:regulation of DNA-templated transcription"/>
    <property type="evidence" value="ECO:0007669"/>
    <property type="project" value="InterPro"/>
</dbReference>
<dbReference type="Gene3D" id="1.25.10.10">
    <property type="entry name" value="Leucine-rich Repeat Variant"/>
    <property type="match status" value="1"/>
</dbReference>
<feature type="repeat" description="HEAT" evidence="3">
    <location>
        <begin position="922"/>
        <end position="960"/>
    </location>
</feature>
<feature type="compositionally biased region" description="Gly residues" evidence="4">
    <location>
        <begin position="471"/>
        <end position="481"/>
    </location>
</feature>
<dbReference type="SUPFAM" id="SSF48371">
    <property type="entry name" value="ARM repeat"/>
    <property type="match status" value="1"/>
</dbReference>
<feature type="region of interest" description="Disordered" evidence="4">
    <location>
        <begin position="1595"/>
        <end position="1655"/>
    </location>
</feature>
<name>A0A7R9BI28_9CRUS</name>
<feature type="domain" description="Phosphatase 2A Regulatory Subunit A helical" evidence="7">
    <location>
        <begin position="1208"/>
        <end position="1307"/>
    </location>
</feature>
<feature type="domain" description="Phosphatase PP2A regulatory subunit A/Splicing factor 3B subunit 1-like HEAT repeat" evidence="6">
    <location>
        <begin position="1118"/>
        <end position="1194"/>
    </location>
</feature>
<dbReference type="PANTHER" id="PTHR10648:SF4">
    <property type="entry name" value="PROTEIN PHOSPHATASE 2 (FORMERLY 2A), REGULATORY SUBUNIT A, BETA ISOFORM-RELATED"/>
    <property type="match status" value="1"/>
</dbReference>
<proteinExistence type="inferred from homology"/>
<feature type="compositionally biased region" description="Polar residues" evidence="4">
    <location>
        <begin position="323"/>
        <end position="332"/>
    </location>
</feature>
<gene>
    <name evidence="8" type="ORF">NMOB1V02_LOCUS2717</name>
</gene>
<evidence type="ECO:0000256" key="3">
    <source>
        <dbReference type="PROSITE-ProRule" id="PRU00103"/>
    </source>
</evidence>
<dbReference type="GO" id="GO:0005634">
    <property type="term" value="C:nucleus"/>
    <property type="evidence" value="ECO:0007669"/>
    <property type="project" value="TreeGrafter"/>
</dbReference>
<dbReference type="InterPro" id="IPR055231">
    <property type="entry name" value="2AA_helical"/>
</dbReference>
<dbReference type="PANTHER" id="PTHR10648">
    <property type="entry name" value="SERINE/THREONINE-PROTEIN PHOSPHATASE PP2A 65 KDA REGULATORY SUBUNIT"/>
    <property type="match status" value="1"/>
</dbReference>
<feature type="region of interest" description="Disordered" evidence="4">
    <location>
        <begin position="1864"/>
        <end position="1890"/>
    </location>
</feature>
<feature type="region of interest" description="Disordered" evidence="4">
    <location>
        <begin position="270"/>
        <end position="332"/>
    </location>
</feature>
<evidence type="ECO:0000259" key="5">
    <source>
        <dbReference type="Pfam" id="PF04153"/>
    </source>
</evidence>
<dbReference type="PROSITE" id="PS50077">
    <property type="entry name" value="HEAT_REPEAT"/>
    <property type="match status" value="4"/>
</dbReference>